<keyword evidence="2" id="KW-1185">Reference proteome</keyword>
<gene>
    <name evidence="1" type="ORF">GCM10008957_33200</name>
</gene>
<dbReference type="AlphaFoldDB" id="A0A918CEY9"/>
<accession>A0A918CEY9</accession>
<evidence type="ECO:0000313" key="1">
    <source>
        <dbReference type="EMBL" id="GGR17816.1"/>
    </source>
</evidence>
<evidence type="ECO:0000313" key="2">
    <source>
        <dbReference type="Proteomes" id="UP000603865"/>
    </source>
</evidence>
<reference evidence="1" key="2">
    <citation type="submission" date="2020-09" db="EMBL/GenBank/DDBJ databases">
        <authorList>
            <person name="Sun Q."/>
            <person name="Ohkuma M."/>
        </authorList>
    </citation>
    <scope>NUCLEOTIDE SEQUENCE</scope>
    <source>
        <strain evidence="1">JCM 31311</strain>
    </source>
</reference>
<dbReference type="Proteomes" id="UP000603865">
    <property type="component" value="Unassembled WGS sequence"/>
</dbReference>
<name>A0A918CEY9_9DEIO</name>
<organism evidence="1 2">
    <name type="scientific">Deinococcus ruber</name>
    <dbReference type="NCBI Taxonomy" id="1848197"/>
    <lineage>
        <taxon>Bacteria</taxon>
        <taxon>Thermotogati</taxon>
        <taxon>Deinococcota</taxon>
        <taxon>Deinococci</taxon>
        <taxon>Deinococcales</taxon>
        <taxon>Deinococcaceae</taxon>
        <taxon>Deinococcus</taxon>
    </lineage>
</organism>
<reference evidence="1" key="1">
    <citation type="journal article" date="2014" name="Int. J. Syst. Evol. Microbiol.">
        <title>Complete genome sequence of Corynebacterium casei LMG S-19264T (=DSM 44701T), isolated from a smear-ripened cheese.</title>
        <authorList>
            <consortium name="US DOE Joint Genome Institute (JGI-PGF)"/>
            <person name="Walter F."/>
            <person name="Albersmeier A."/>
            <person name="Kalinowski J."/>
            <person name="Ruckert C."/>
        </authorList>
    </citation>
    <scope>NUCLEOTIDE SEQUENCE</scope>
    <source>
        <strain evidence="1">JCM 31311</strain>
    </source>
</reference>
<dbReference type="EMBL" id="BMQL01000021">
    <property type="protein sequence ID" value="GGR17816.1"/>
    <property type="molecule type" value="Genomic_DNA"/>
</dbReference>
<proteinExistence type="predicted"/>
<comment type="caution">
    <text evidence="1">The sequence shown here is derived from an EMBL/GenBank/DDBJ whole genome shotgun (WGS) entry which is preliminary data.</text>
</comment>
<protein>
    <submittedName>
        <fullName evidence="1">Uncharacterized protein</fullName>
    </submittedName>
</protein>
<sequence length="100" mass="11289">MIYADLNVDDLRRRFNPAAHHRERTRWHGLLLSAQEPRVCSEVVCSVQRGRSWLTTPSTLANIQNIPKRSAAFGQSVAHAAHRLEQAGAAARLQLAPRRR</sequence>